<protein>
    <submittedName>
        <fullName evidence="2">Uncharacterized protein</fullName>
    </submittedName>
</protein>
<comment type="caution">
    <text evidence="2">The sequence shown here is derived from an EMBL/GenBank/DDBJ whole genome shotgun (WGS) entry which is preliminary data.</text>
</comment>
<accession>A0A9P8T3C5</accession>
<gene>
    <name evidence="2" type="ORF">OGATHE_003573</name>
</gene>
<reference evidence="2" key="2">
    <citation type="submission" date="2021-01" db="EMBL/GenBank/DDBJ databases">
        <authorList>
            <person name="Schikora-Tamarit M.A."/>
        </authorList>
    </citation>
    <scope>NUCLEOTIDE SEQUENCE</scope>
    <source>
        <strain evidence="2">NCAIM Y.01608</strain>
    </source>
</reference>
<dbReference type="EMBL" id="JAEUBD010001178">
    <property type="protein sequence ID" value="KAH3664758.1"/>
    <property type="molecule type" value="Genomic_DNA"/>
</dbReference>
<keyword evidence="3" id="KW-1185">Reference proteome</keyword>
<feature type="compositionally biased region" description="Basic residues" evidence="1">
    <location>
        <begin position="21"/>
        <end position="34"/>
    </location>
</feature>
<dbReference type="Proteomes" id="UP000788993">
    <property type="component" value="Unassembled WGS sequence"/>
</dbReference>
<feature type="compositionally biased region" description="Basic residues" evidence="1">
    <location>
        <begin position="49"/>
        <end position="58"/>
    </location>
</feature>
<evidence type="ECO:0000313" key="2">
    <source>
        <dbReference type="EMBL" id="KAH3664758.1"/>
    </source>
</evidence>
<evidence type="ECO:0000313" key="3">
    <source>
        <dbReference type="Proteomes" id="UP000788993"/>
    </source>
</evidence>
<name>A0A9P8T3C5_9ASCO</name>
<sequence length="159" mass="18024">MSKIGSLELLVLFELQSKEKQRQRRNSTKAKRNSPNRLQVARLENPQANHRHKSRHNVAKVDHEVGEPGKPSVSVSCWQESGSLCTSCRSSWVLRTDENTKEKSITSQGRKETSWVSTILGFCSDTPRSGGQNCEKDKACRRDKHTGFSTDVIRKDSKR</sequence>
<reference evidence="2" key="1">
    <citation type="journal article" date="2021" name="Open Biol.">
        <title>Shared evolutionary footprints suggest mitochondrial oxidative damage underlies multiple complex I losses in fungi.</title>
        <authorList>
            <person name="Schikora-Tamarit M.A."/>
            <person name="Marcet-Houben M."/>
            <person name="Nosek J."/>
            <person name="Gabaldon T."/>
        </authorList>
    </citation>
    <scope>NUCLEOTIDE SEQUENCE</scope>
    <source>
        <strain evidence="2">NCAIM Y.01608</strain>
    </source>
</reference>
<evidence type="ECO:0000256" key="1">
    <source>
        <dbReference type="SAM" id="MobiDB-lite"/>
    </source>
</evidence>
<proteinExistence type="predicted"/>
<feature type="region of interest" description="Disordered" evidence="1">
    <location>
        <begin position="18"/>
        <end position="74"/>
    </location>
</feature>
<organism evidence="2 3">
    <name type="scientific">Ogataea polymorpha</name>
    <dbReference type="NCBI Taxonomy" id="460523"/>
    <lineage>
        <taxon>Eukaryota</taxon>
        <taxon>Fungi</taxon>
        <taxon>Dikarya</taxon>
        <taxon>Ascomycota</taxon>
        <taxon>Saccharomycotina</taxon>
        <taxon>Pichiomycetes</taxon>
        <taxon>Pichiales</taxon>
        <taxon>Pichiaceae</taxon>
        <taxon>Ogataea</taxon>
    </lineage>
</organism>
<dbReference type="AlphaFoldDB" id="A0A9P8T3C5"/>